<sequence length="68" mass="8386">MYTRIEIKRLIEEGEWDTKEFAEMREKLLKVLDIKHNPIDNEVMLKKLERLEEQNIEFEKLLKEIRAK</sequence>
<evidence type="ECO:0000256" key="1">
    <source>
        <dbReference type="SAM" id="Coils"/>
    </source>
</evidence>
<gene>
    <name evidence="2" type="ORF">GLOINDRAFT_18875</name>
</gene>
<reference evidence="2" key="1">
    <citation type="submission" date="2013-07" db="EMBL/GenBank/DDBJ databases">
        <title>The genome of an arbuscular mycorrhizal fungus provides insights into the evolution of the oldest plant symbiosis.</title>
        <authorList>
            <consortium name="DOE Joint Genome Institute"/>
            <person name="Tisserant E."/>
            <person name="Malbreil M."/>
            <person name="Kuo A."/>
            <person name="Kohler A."/>
            <person name="Symeonidi A."/>
            <person name="Balestrini R."/>
            <person name="Charron P."/>
            <person name="Duensing N."/>
            <person name="Frei-dit-Frey N."/>
            <person name="Gianinazzi-Pearson V."/>
            <person name="Gilbert B."/>
            <person name="Handa Y."/>
            <person name="Hijri M."/>
            <person name="Kaul R."/>
            <person name="Kawaguchi M."/>
            <person name="Krajinski F."/>
            <person name="Lammers P."/>
            <person name="Lapierre D."/>
            <person name="Masclaux F.G."/>
            <person name="Murat C."/>
            <person name="Morin E."/>
            <person name="Ndikumana S."/>
            <person name="Pagni M."/>
            <person name="Petitpierre D."/>
            <person name="Requena N."/>
            <person name="Rosikiewicz P."/>
            <person name="Riley R."/>
            <person name="Saito K."/>
            <person name="San Clemente H."/>
            <person name="Shapiro H."/>
            <person name="van Tuinen D."/>
            <person name="Becard G."/>
            <person name="Bonfante P."/>
            <person name="Paszkowski U."/>
            <person name="Shachar-Hill Y."/>
            <person name="Young J.P."/>
            <person name="Sanders I.R."/>
            <person name="Henrissat B."/>
            <person name="Rensing S.A."/>
            <person name="Grigoriev I.V."/>
            <person name="Corradi N."/>
            <person name="Roux C."/>
            <person name="Martin F."/>
        </authorList>
    </citation>
    <scope>NUCLEOTIDE SEQUENCE</scope>
    <source>
        <strain evidence="2">DAOM 197198</strain>
    </source>
</reference>
<keyword evidence="1" id="KW-0175">Coiled coil</keyword>
<evidence type="ECO:0000313" key="2">
    <source>
        <dbReference type="EMBL" id="ESA20113.1"/>
    </source>
</evidence>
<proteinExistence type="predicted"/>
<accession>U9UNK2</accession>
<dbReference type="EMBL" id="KI277639">
    <property type="protein sequence ID" value="ESA20113.1"/>
    <property type="molecule type" value="Genomic_DNA"/>
</dbReference>
<dbReference type="HOGENOM" id="CLU_135178_2_0_1"/>
<organism evidence="2">
    <name type="scientific">Rhizophagus irregularis (strain DAOM 181602 / DAOM 197198 / MUCL 43194)</name>
    <name type="common">Arbuscular mycorrhizal fungus</name>
    <name type="synonym">Glomus intraradices</name>
    <dbReference type="NCBI Taxonomy" id="747089"/>
    <lineage>
        <taxon>Eukaryota</taxon>
        <taxon>Fungi</taxon>
        <taxon>Fungi incertae sedis</taxon>
        <taxon>Mucoromycota</taxon>
        <taxon>Glomeromycotina</taxon>
        <taxon>Glomeromycetes</taxon>
        <taxon>Glomerales</taxon>
        <taxon>Glomeraceae</taxon>
        <taxon>Rhizophagus</taxon>
    </lineage>
</organism>
<name>U9UNK2_RHIID</name>
<dbReference type="AlphaFoldDB" id="U9UNK2"/>
<protein>
    <submittedName>
        <fullName evidence="2">Uncharacterized protein</fullName>
    </submittedName>
</protein>
<feature type="coiled-coil region" evidence="1">
    <location>
        <begin position="41"/>
        <end position="68"/>
    </location>
</feature>